<feature type="domain" description="Methylmalonyl-CoA mutase alpha/beta chain catalytic" evidence="1">
    <location>
        <begin position="185"/>
        <end position="433"/>
    </location>
</feature>
<accession>A0A238W486</accession>
<dbReference type="PANTHER" id="PTHR48101">
    <property type="entry name" value="METHYLMALONYL-COA MUTASE, MITOCHONDRIAL-RELATED"/>
    <property type="match status" value="1"/>
</dbReference>
<dbReference type="AlphaFoldDB" id="A0A238W486"/>
<protein>
    <submittedName>
        <fullName evidence="2">Heterodimeric methylmalonyl-CoA mutase small subunit</fullName>
    </submittedName>
</protein>
<dbReference type="SUPFAM" id="SSF51703">
    <property type="entry name" value="Cobalamin (vitamin B12)-dependent enzymes"/>
    <property type="match status" value="1"/>
</dbReference>
<dbReference type="PANTHER" id="PTHR48101:SF1">
    <property type="entry name" value="METHYLMALONYL-COA MUTASE, LARGE SUBUNIT"/>
    <property type="match status" value="1"/>
</dbReference>
<dbReference type="Pfam" id="PF01642">
    <property type="entry name" value="MM_CoA_mutase"/>
    <property type="match status" value="1"/>
</dbReference>
<evidence type="ECO:0000259" key="1">
    <source>
        <dbReference type="Pfam" id="PF01642"/>
    </source>
</evidence>
<dbReference type="Proteomes" id="UP000198310">
    <property type="component" value="Unassembled WGS sequence"/>
</dbReference>
<name>A0A238W486_9BACT</name>
<evidence type="ECO:0000313" key="2">
    <source>
        <dbReference type="EMBL" id="SNR41207.1"/>
    </source>
</evidence>
<keyword evidence="3" id="KW-1185">Reference proteome</keyword>
<reference evidence="3" key="1">
    <citation type="submission" date="2017-06" db="EMBL/GenBank/DDBJ databases">
        <authorList>
            <person name="Varghese N."/>
            <person name="Submissions S."/>
        </authorList>
    </citation>
    <scope>NUCLEOTIDE SEQUENCE [LARGE SCALE GENOMIC DNA]</scope>
    <source>
        <strain evidence="3">DSM 28041</strain>
    </source>
</reference>
<dbReference type="InterPro" id="IPR016176">
    <property type="entry name" value="Cbl-dep_enz_cat"/>
</dbReference>
<organism evidence="2 3">
    <name type="scientific">Hymenobacter mucosus</name>
    <dbReference type="NCBI Taxonomy" id="1411120"/>
    <lineage>
        <taxon>Bacteria</taxon>
        <taxon>Pseudomonadati</taxon>
        <taxon>Bacteroidota</taxon>
        <taxon>Cytophagia</taxon>
        <taxon>Cytophagales</taxon>
        <taxon>Hymenobacteraceae</taxon>
        <taxon>Hymenobacter</taxon>
    </lineage>
</organism>
<gene>
    <name evidence="2" type="ORF">SAMN06269173_102204</name>
</gene>
<dbReference type="RefSeq" id="WP_089331880.1">
    <property type="nucleotide sequence ID" value="NZ_FZNS01000002.1"/>
</dbReference>
<dbReference type="GO" id="GO:0016866">
    <property type="term" value="F:intramolecular transferase activity"/>
    <property type="evidence" value="ECO:0007669"/>
    <property type="project" value="InterPro"/>
</dbReference>
<dbReference type="EMBL" id="FZNS01000002">
    <property type="protein sequence ID" value="SNR41207.1"/>
    <property type="molecule type" value="Genomic_DNA"/>
</dbReference>
<dbReference type="GO" id="GO:0031419">
    <property type="term" value="F:cobalamin binding"/>
    <property type="evidence" value="ECO:0007669"/>
    <property type="project" value="InterPro"/>
</dbReference>
<sequence>MADTPLSASVSFPEFTPLTTTQWQERIQRDLKGQDPSALAWHTPEGFTLAPFYHREALDALGGAPVPQVRAQGHWRNVPTYSVSADDRGHAAIDRAAAALERGADGAHFVLTSAADFDVDYLHLHLPLQLTYVGYTVRRGAAEFLRRLQATEATPRGFLQFDPVTCRVPDLPAQFQDLRTAVALSQAWPEFQTLGIDAAYYANRGATATQQLAFALSTAAALLSELPIHELPVEMVARALQVHISINPNYFFEIAKLRALRRLFATLVQAYGVPTEVALEIPIFASTSSWSQTTLDPHTNLLRVTTEAMSAVLGGANTISVGTFDSLIHAPNELAERLARNLPVLLREEAYLDRVQDPAAGSYYLETLTDQLAREGWALFQKVQAAGGLPQATGLVLQELHAAAQAQFRRIATGEHVVVGTNRFQNPNEQFDYNPKRLLRSREFDSTRATYPTEVLRLATAMHFDRREKQRKRAAMVLLGAHTNQHILESFLRTLPDQERPELREAHPDGTLSVLFSSAEEATLMYATPEQFGRLSRAVSHVPIDEPEFVPPVLLTSDLPTMQEAIRIFGFREFTVQGYSTEDVLARLQGKK</sequence>
<proteinExistence type="predicted"/>
<evidence type="ECO:0000313" key="3">
    <source>
        <dbReference type="Proteomes" id="UP000198310"/>
    </source>
</evidence>
<dbReference type="InterPro" id="IPR006099">
    <property type="entry name" value="MeMalonylCoA_mutase_a/b_cat"/>
</dbReference>
<dbReference type="Gene3D" id="3.20.20.240">
    <property type="entry name" value="Methylmalonyl-CoA mutase"/>
    <property type="match status" value="1"/>
</dbReference>